<proteinExistence type="predicted"/>
<reference evidence="2 3" key="1">
    <citation type="journal article" date="2019" name="Int. J. Syst. Evol. Microbiol.">
        <title>The Global Catalogue of Microorganisms (GCM) 10K type strain sequencing project: providing services to taxonomists for standard genome sequencing and annotation.</title>
        <authorList>
            <consortium name="The Broad Institute Genomics Platform"/>
            <consortium name="The Broad Institute Genome Sequencing Center for Infectious Disease"/>
            <person name="Wu L."/>
            <person name="Ma J."/>
        </authorList>
    </citation>
    <scope>NUCLEOTIDE SEQUENCE [LARGE SCALE GENOMIC DNA]</scope>
    <source>
        <strain evidence="2 3">JCM 15900</strain>
    </source>
</reference>
<dbReference type="InterPro" id="IPR046283">
    <property type="entry name" value="DUF6320"/>
</dbReference>
<organism evidence="2 3">
    <name type="scientific">Brevibacterium salitolerans</name>
    <dbReference type="NCBI Taxonomy" id="1403566"/>
    <lineage>
        <taxon>Bacteria</taxon>
        <taxon>Bacillati</taxon>
        <taxon>Actinomycetota</taxon>
        <taxon>Actinomycetes</taxon>
        <taxon>Micrococcales</taxon>
        <taxon>Brevibacteriaceae</taxon>
        <taxon>Brevibacterium</taxon>
    </lineage>
</organism>
<protein>
    <submittedName>
        <fullName evidence="2">DUF6320 domain-containing protein</fullName>
    </submittedName>
</protein>
<feature type="transmembrane region" description="Helical" evidence="1">
    <location>
        <begin position="46"/>
        <end position="68"/>
    </location>
</feature>
<feature type="transmembrane region" description="Helical" evidence="1">
    <location>
        <begin position="188"/>
        <end position="208"/>
    </location>
</feature>
<accession>A0ABN2WTB7</accession>
<keyword evidence="3" id="KW-1185">Reference proteome</keyword>
<evidence type="ECO:0000256" key="1">
    <source>
        <dbReference type="SAM" id="Phobius"/>
    </source>
</evidence>
<comment type="caution">
    <text evidence="2">The sequence shown here is derived from an EMBL/GenBank/DDBJ whole genome shotgun (WGS) entry which is preliminary data.</text>
</comment>
<feature type="transmembrane region" description="Helical" evidence="1">
    <location>
        <begin position="80"/>
        <end position="96"/>
    </location>
</feature>
<dbReference type="RefSeq" id="WP_291794306.1">
    <property type="nucleotide sequence ID" value="NZ_BAAAPZ010000007.1"/>
</dbReference>
<gene>
    <name evidence="2" type="ORF">GCM10009823_18840</name>
</gene>
<feature type="transmembrane region" description="Helical" evidence="1">
    <location>
        <begin position="105"/>
        <end position="123"/>
    </location>
</feature>
<keyword evidence="1" id="KW-0472">Membrane</keyword>
<dbReference type="EMBL" id="BAAAPZ010000007">
    <property type="protein sequence ID" value="GAA2097881.1"/>
    <property type="molecule type" value="Genomic_DNA"/>
</dbReference>
<evidence type="ECO:0000313" key="3">
    <source>
        <dbReference type="Proteomes" id="UP001500984"/>
    </source>
</evidence>
<feature type="transmembrane region" description="Helical" evidence="1">
    <location>
        <begin position="162"/>
        <end position="182"/>
    </location>
</feature>
<dbReference type="Pfam" id="PF19845">
    <property type="entry name" value="DUF6320"/>
    <property type="match status" value="1"/>
</dbReference>
<sequence length="221" mass="24142">MSRCPECAVDVEGVWEGCPLCGAQLDGEPVPGPLPDVPLSFSRRRLLTVLFLASLGVIAASFLAQLLFRRGEDSVGTFRSAWLGVASMWLVVLMAVRKRRNVAKGTVYLVVLVSGVCAYWDYLSGWNGWALSWAIPLVCASATAAVLITVRAMRMEVGEHVVYSWLTVLLGLAPLVFLALGWVEDDPVPSLLCGALTLIALALELVRVREMRHELAKRLHL</sequence>
<dbReference type="Proteomes" id="UP001500984">
    <property type="component" value="Unassembled WGS sequence"/>
</dbReference>
<name>A0ABN2WTB7_9MICO</name>
<feature type="transmembrane region" description="Helical" evidence="1">
    <location>
        <begin position="129"/>
        <end position="150"/>
    </location>
</feature>
<evidence type="ECO:0000313" key="2">
    <source>
        <dbReference type="EMBL" id="GAA2097881.1"/>
    </source>
</evidence>
<keyword evidence="1" id="KW-1133">Transmembrane helix</keyword>
<keyword evidence="1" id="KW-0812">Transmembrane</keyword>